<dbReference type="eggNOG" id="COG1251">
    <property type="taxonomic scope" value="Bacteria"/>
</dbReference>
<evidence type="ECO:0000259" key="7">
    <source>
        <dbReference type="Pfam" id="PF03460"/>
    </source>
</evidence>
<dbReference type="InterPro" id="IPR006067">
    <property type="entry name" value="NO2/SO3_Rdtase_4Fe4S_dom"/>
</dbReference>
<dbReference type="SUPFAM" id="SSF55124">
    <property type="entry name" value="Nitrite/Sulfite reductase N-terminal domain-like"/>
    <property type="match status" value="1"/>
</dbReference>
<reference evidence="8 9" key="1">
    <citation type="journal article" date="2009" name="Stand. Genomic Sci.">
        <title>Complete genome sequence of Desulfotomaculum acetoxidans type strain (5575).</title>
        <authorList>
            <person name="Spring S."/>
            <person name="Lapidus A."/>
            <person name="Schroder M."/>
            <person name="Gleim D."/>
            <person name="Sims D."/>
            <person name="Meincke L."/>
            <person name="Glavina Del Rio T."/>
            <person name="Tice H."/>
            <person name="Copeland A."/>
            <person name="Cheng J.F."/>
            <person name="Lucas S."/>
            <person name="Chen F."/>
            <person name="Nolan M."/>
            <person name="Bruce D."/>
            <person name="Goodwin L."/>
            <person name="Pitluck S."/>
            <person name="Ivanova N."/>
            <person name="Mavromatis K."/>
            <person name="Mikhailova N."/>
            <person name="Pati A."/>
            <person name="Chen A."/>
            <person name="Palaniappan K."/>
            <person name="Land M."/>
            <person name="Hauser L."/>
            <person name="Chang Y.J."/>
            <person name="Jeffries C.D."/>
            <person name="Chain P."/>
            <person name="Saunders E."/>
            <person name="Brettin T."/>
            <person name="Detter J.C."/>
            <person name="Goker M."/>
            <person name="Bristow J."/>
            <person name="Eisen J.A."/>
            <person name="Markowitz V."/>
            <person name="Hugenholtz P."/>
            <person name="Kyrpides N.C."/>
            <person name="Klenk H.P."/>
            <person name="Han C."/>
        </authorList>
    </citation>
    <scope>NUCLEOTIDE SEQUENCE [LARGE SCALE GENOMIC DNA]</scope>
    <source>
        <strain evidence="9">ATCC 49208 / DSM 771 / VKM B-1644</strain>
    </source>
</reference>
<keyword evidence="9" id="KW-1185">Reference proteome</keyword>
<keyword evidence="4" id="KW-0408">Iron</keyword>
<dbReference type="GO" id="GO:0020037">
    <property type="term" value="F:heme binding"/>
    <property type="evidence" value="ECO:0007669"/>
    <property type="project" value="InterPro"/>
</dbReference>
<sequence length="212" mass="23049">MKQNNNLFAVDVAFPCGQITPEQLVALGELVKETGVYTTKITTRQTMLVVMEEAKAPLFREKLKDIGFKDGAGPVIKNIKVCAGNDDLCTTTVNNVFKLGMPLYEKYVAMPTPKHFKIAIAGCPKGCTDPYCADLGIIATGKGSYDLFVGGKGGTIKPQHAKKVAAGVPEDKVEAAISFIFEAYKKEAEPKEKFCNTIERVGLEKFIPPQDL</sequence>
<dbReference type="STRING" id="485916.Dtox_1651"/>
<keyword evidence="2" id="KW-0479">Metal-binding</keyword>
<feature type="domain" description="Nitrite/Sulfite reductase ferredoxin-like" evidence="7">
    <location>
        <begin position="2"/>
        <end position="63"/>
    </location>
</feature>
<dbReference type="GO" id="GO:0016491">
    <property type="term" value="F:oxidoreductase activity"/>
    <property type="evidence" value="ECO:0007669"/>
    <property type="project" value="UniProtKB-KW"/>
</dbReference>
<dbReference type="RefSeq" id="WP_015757219.1">
    <property type="nucleotide sequence ID" value="NC_013216.1"/>
</dbReference>
<dbReference type="AlphaFoldDB" id="C8VWF6"/>
<dbReference type="InterPro" id="IPR052034">
    <property type="entry name" value="NasD-like"/>
</dbReference>
<dbReference type="OrthoDB" id="9800558at2"/>
<evidence type="ECO:0000256" key="1">
    <source>
        <dbReference type="ARBA" id="ARBA00022617"/>
    </source>
</evidence>
<dbReference type="Gene3D" id="3.30.413.10">
    <property type="entry name" value="Sulfite Reductase Hemoprotein, domain 1"/>
    <property type="match status" value="1"/>
</dbReference>
<evidence type="ECO:0000256" key="5">
    <source>
        <dbReference type="ARBA" id="ARBA00023014"/>
    </source>
</evidence>
<keyword evidence="5" id="KW-0411">Iron-sulfur</keyword>
<proteinExistence type="predicted"/>
<dbReference type="PANTHER" id="PTHR43809">
    <property type="entry name" value="NITRITE REDUCTASE (NADH) LARGE SUBUNIT"/>
    <property type="match status" value="1"/>
</dbReference>
<evidence type="ECO:0000256" key="2">
    <source>
        <dbReference type="ARBA" id="ARBA00022723"/>
    </source>
</evidence>
<dbReference type="InterPro" id="IPR036136">
    <property type="entry name" value="Nit/Sulf_reduc_fer-like_dom_sf"/>
</dbReference>
<evidence type="ECO:0000259" key="6">
    <source>
        <dbReference type="Pfam" id="PF01077"/>
    </source>
</evidence>
<dbReference type="GO" id="GO:0051536">
    <property type="term" value="F:iron-sulfur cluster binding"/>
    <property type="evidence" value="ECO:0007669"/>
    <property type="project" value="UniProtKB-KW"/>
</dbReference>
<evidence type="ECO:0000313" key="8">
    <source>
        <dbReference type="EMBL" id="ACV62508.1"/>
    </source>
</evidence>
<keyword evidence="3" id="KW-0560">Oxidoreductase</keyword>
<name>C8VWF6_DESAS</name>
<dbReference type="HOGENOM" id="CLU_072599_0_0_9"/>
<dbReference type="Proteomes" id="UP000002217">
    <property type="component" value="Chromosome"/>
</dbReference>
<dbReference type="SUPFAM" id="SSF56014">
    <property type="entry name" value="Nitrite and sulphite reductase 4Fe-4S domain-like"/>
    <property type="match status" value="1"/>
</dbReference>
<dbReference type="GO" id="GO:0046872">
    <property type="term" value="F:metal ion binding"/>
    <property type="evidence" value="ECO:0007669"/>
    <property type="project" value="UniProtKB-KW"/>
</dbReference>
<protein>
    <submittedName>
        <fullName evidence="8">Nitrite and sulphite reductase 4Fe-4S region</fullName>
    </submittedName>
</protein>
<evidence type="ECO:0000256" key="4">
    <source>
        <dbReference type="ARBA" id="ARBA00023004"/>
    </source>
</evidence>
<dbReference type="Pfam" id="PF01077">
    <property type="entry name" value="NIR_SIR"/>
    <property type="match status" value="1"/>
</dbReference>
<dbReference type="InterPro" id="IPR045854">
    <property type="entry name" value="NO2/SO3_Rdtase_4Fe4S_sf"/>
</dbReference>
<feature type="domain" description="Nitrite/sulphite reductase 4Fe-4S" evidence="6">
    <location>
        <begin position="77"/>
        <end position="207"/>
    </location>
</feature>
<dbReference type="InterPro" id="IPR005117">
    <property type="entry name" value="NiRdtase/SiRdtase_haem-b_fer"/>
</dbReference>
<dbReference type="KEGG" id="dae:Dtox_1651"/>
<evidence type="ECO:0000256" key="3">
    <source>
        <dbReference type="ARBA" id="ARBA00023002"/>
    </source>
</evidence>
<evidence type="ECO:0000313" key="9">
    <source>
        <dbReference type="Proteomes" id="UP000002217"/>
    </source>
</evidence>
<dbReference type="Pfam" id="PF03460">
    <property type="entry name" value="NIR_SIR_ferr"/>
    <property type="match status" value="1"/>
</dbReference>
<dbReference type="EMBL" id="CP001720">
    <property type="protein sequence ID" value="ACV62508.1"/>
    <property type="molecule type" value="Genomic_DNA"/>
</dbReference>
<accession>C8VWF6</accession>
<keyword evidence="1" id="KW-0349">Heme</keyword>
<dbReference type="PANTHER" id="PTHR43809:SF1">
    <property type="entry name" value="NITRITE REDUCTASE (NADH) LARGE SUBUNIT"/>
    <property type="match status" value="1"/>
</dbReference>
<organism evidence="8 9">
    <name type="scientific">Desulfofarcimen acetoxidans (strain ATCC 49208 / DSM 771 / KCTC 5769 / VKM B-1644 / 5575)</name>
    <name type="common">Desulfotomaculum acetoxidans</name>
    <dbReference type="NCBI Taxonomy" id="485916"/>
    <lineage>
        <taxon>Bacteria</taxon>
        <taxon>Bacillati</taxon>
        <taxon>Bacillota</taxon>
        <taxon>Clostridia</taxon>
        <taxon>Eubacteriales</taxon>
        <taxon>Peptococcaceae</taxon>
        <taxon>Desulfofarcimen</taxon>
    </lineage>
</organism>
<gene>
    <name evidence="8" type="ordered locus">Dtox_1651</name>
</gene>